<name>A0A1F8G5Y5_9BACT</name>
<dbReference type="Pfam" id="PF00082">
    <property type="entry name" value="Peptidase_S8"/>
    <property type="match status" value="1"/>
</dbReference>
<protein>
    <recommendedName>
        <fullName evidence="1">Peptidase S8/S53 domain-containing protein</fullName>
    </recommendedName>
</protein>
<organism evidence="2 3">
    <name type="scientific">Candidatus Yanofskybacteria bacterium RIFCSPHIGHO2_12_FULL_45_19b</name>
    <dbReference type="NCBI Taxonomy" id="1802689"/>
    <lineage>
        <taxon>Bacteria</taxon>
        <taxon>Candidatus Yanofskyibacteriota</taxon>
    </lineage>
</organism>
<comment type="caution">
    <text evidence="2">The sequence shown here is derived from an EMBL/GenBank/DDBJ whole genome shotgun (WGS) entry which is preliminary data.</text>
</comment>
<dbReference type="InterPro" id="IPR036852">
    <property type="entry name" value="Peptidase_S8/S53_dom_sf"/>
</dbReference>
<evidence type="ECO:0000313" key="2">
    <source>
        <dbReference type="EMBL" id="OGN20136.1"/>
    </source>
</evidence>
<dbReference type="GO" id="GO:0004252">
    <property type="term" value="F:serine-type endopeptidase activity"/>
    <property type="evidence" value="ECO:0007669"/>
    <property type="project" value="InterPro"/>
</dbReference>
<dbReference type="InterPro" id="IPR000209">
    <property type="entry name" value="Peptidase_S8/S53_dom"/>
</dbReference>
<evidence type="ECO:0000259" key="1">
    <source>
        <dbReference type="Pfam" id="PF00082"/>
    </source>
</evidence>
<dbReference type="AlphaFoldDB" id="A0A1F8G5Y5"/>
<dbReference type="GO" id="GO:0006508">
    <property type="term" value="P:proteolysis"/>
    <property type="evidence" value="ECO:0007669"/>
    <property type="project" value="InterPro"/>
</dbReference>
<reference evidence="2 3" key="1">
    <citation type="journal article" date="2016" name="Nat. Commun.">
        <title>Thousands of microbial genomes shed light on interconnected biogeochemical processes in an aquifer system.</title>
        <authorList>
            <person name="Anantharaman K."/>
            <person name="Brown C.T."/>
            <person name="Hug L.A."/>
            <person name="Sharon I."/>
            <person name="Castelle C.J."/>
            <person name="Probst A.J."/>
            <person name="Thomas B.C."/>
            <person name="Singh A."/>
            <person name="Wilkins M.J."/>
            <person name="Karaoz U."/>
            <person name="Brodie E.L."/>
            <person name="Williams K.H."/>
            <person name="Hubbard S.S."/>
            <person name="Banfield J.F."/>
        </authorList>
    </citation>
    <scope>NUCLEOTIDE SEQUENCE [LARGE SCALE GENOMIC DNA]</scope>
</reference>
<evidence type="ECO:0000313" key="3">
    <source>
        <dbReference type="Proteomes" id="UP000177478"/>
    </source>
</evidence>
<dbReference type="EMBL" id="MGKD01000008">
    <property type="protein sequence ID" value="OGN20136.1"/>
    <property type="molecule type" value="Genomic_DNA"/>
</dbReference>
<dbReference type="SUPFAM" id="SSF52743">
    <property type="entry name" value="Subtilisin-like"/>
    <property type="match status" value="1"/>
</dbReference>
<proteinExistence type="predicted"/>
<dbReference type="Proteomes" id="UP000177478">
    <property type="component" value="Unassembled WGS sequence"/>
</dbReference>
<gene>
    <name evidence="2" type="ORF">A3F25_01285</name>
</gene>
<feature type="domain" description="Peptidase S8/S53" evidence="1">
    <location>
        <begin position="269"/>
        <end position="558"/>
    </location>
</feature>
<dbReference type="Gene3D" id="3.40.50.200">
    <property type="entry name" value="Peptidase S8/S53 domain"/>
    <property type="match status" value="1"/>
</dbReference>
<dbReference type="STRING" id="1802689.A3F25_01285"/>
<accession>A0A1F8G5Y5</accession>
<sequence>MPKYKHIKLPRELISNESNYVPPPRRAITEKTEFNRERHRNKLAANIGRIKRFYEHRAGERFLTDDQGNVDVRISFRGPYNPKFIQKYGVDVFKIAGGRKDNEVVYGKVRNVKFPGQNFSDFERLQNEIGVYKNTERFKTYFDFVQDIRPLDVEEIVESSLLQDMQVHTRSDYHIDISFGGTKPSAQQKIDAISEQYGDRFIAKVNTQSIHYCRIKANYSEVEKIVQDFSEISKVERSPVFMIETSALRRDIDNTNVINVPAGLTPAFVFDTDINQNHLTLRGAVDNLLHNDGTNLEHGTAVASLVVCGARLTSGGGVQQDNRVIGVKVSANQFSKLDQIIQETIETYAPQYPILIANLSVNVNYLTPYLRHKDVDKITVLLDDLAKQYGCLFSISTGNLFCCPPWPPALVAQCQNIGYPDYFNQQYTRISPPSDSINNISVGSITFQTSADSMIGLKSPSAHTRGNLDKFPFVKPDLVSFDSNYKADFTCEENGVLMAATDPNSLTSMPGTSFAAPLVTHDLILLHNQYPDLNANSLKALIIHSADKNIGTGIRSNRIRERLIGYGLPDIDKVLYSDNHRSTLVIEDEILVGMEKIVRFPIPASLAGSSRRRLRITKTLVFNPLVNAKNPRLYNPIDIFVQLIRSDDQQMDSRATRDLYDGAHLRSNVKKYPPIEKSTREHTGSFWQLKVACENRDESFIPADYKQKYSVVLTIEDIDQADGINIHEDIHNMIEVETHIHVPVEVVL</sequence>